<feature type="region of interest" description="Disordered" evidence="1">
    <location>
        <begin position="56"/>
        <end position="80"/>
    </location>
</feature>
<dbReference type="PANTHER" id="PTHR12338:SF5">
    <property type="entry name" value="ANTIGEN 43-RELATED"/>
    <property type="match status" value="1"/>
</dbReference>
<name>A0A4R3YLT3_9GAMM</name>
<evidence type="ECO:0000313" key="4">
    <source>
        <dbReference type="EMBL" id="TCV91773.1"/>
    </source>
</evidence>
<dbReference type="InterPro" id="IPR050909">
    <property type="entry name" value="Bact_Autotransporter_VF"/>
</dbReference>
<dbReference type="PANTHER" id="PTHR12338">
    <property type="entry name" value="AUTOTRANSPORTER"/>
    <property type="match status" value="1"/>
</dbReference>
<dbReference type="InterPro" id="IPR012334">
    <property type="entry name" value="Pectin_lyas_fold"/>
</dbReference>
<sequence length="4335" mass="442521">MSVTKQTHRNGRQAGQTTAANLRRRTLSQLIALALTAGSFGAYAATPPAFSPAWLAQKQGQPGSATPTGTSPNAGVGGAPGGATAANLLLQQRVQQSITNLNRSAQVVAAQIAAQKAAQDAAAQTPSSVPDGIAAGGLSPAALIAKDPTLWQNANAPVQTVAGGKTTVEVKQNDKKAILTWDSFNVGRDTTMYFNQSAGNQNGGKNDWIALNRINDPSGSPSKILGQIKAEGTVYLLNRNGMIFGAGAKVNTHSLIASSLDLYGPNVAASNALYMKEGLAARNDGGGMLTATFTDGRNHDVVIEKGASITTGAQGFALVAAPNVSNAGLIVADDGQATLAATTRLENGTSGDLNVSDQTPFGQDFQANRGDVSNTGLIQSRRGQVHMLGYSVEQAGVVLASTSIAHPGSIELRAQNGFSSNDGSAARSGPIVLGVGSVTAILPEKDGTTTSSSADADKTFVNGHVDIVGGSVTLQGGSLVEAPGAAVNLKAIRDTAPIAHPPETAGRIYVDSGAVIDVSGLVNVVLPMSALLVNIPRIGQNELADSPLLRNSFLYTQKNVVVDSTQSGTRDDGLDWIGSPILNVKGYVENVPRDISQMLTRGGTIGLDGNEVIVRSGAQLKLDGGYIAYQAGWITTPNLLGADGRIYNIADADPSVNYVGFAGQYSASHARWGVTETYNSPLLGGTRRWDDGFVVGSNAGTLNIHTNRALVLDGDISAATSAGTRQVANGSQPTSGKLNIDTMAASSNRDVYQRGIRLQQSSQLLDALAPGFTADTAWEDVQKAQDGTATDDGSLRSWLVVSADMVSRAGFDSLSVNTKSSIVEAAGTNLTVNSGGTISLRGGRIDIFGNVTAPAGSILLTTGYPIVAPGPQGVKGQLQRADIHVAAGATLSTRGLWVNDTGQGAGGIVGDRFVNGGTISLSTEQAFLGNPVNHVDGTGSIDLAKGSVLDVSGGGYVGTDGRVRMKNGVPEGRGGDVSLVTYKTPDTDAYGIGQTPPDALDSAHINLNGDILSYGFGGGGNLTLQAVQIQVGGDASDMASGNGLHLAPSFFDGQGFDNYILHAITDGTVAADTNVRVVRANMLPVLDELSVLPTGSDLYRSSGYAGVGELDAYRRWATRDTRKGHGPGFSLSAGDFRDWKIQVGALNADAPVYAGVTGSVLVDRGASVRVDADGVINLSGMNATVVDGSIIAPGGDIEITNKPLQYILPKIAPRVWLGDHSLVDASGISLIDTQAAAGVRSGSGIPVGETPRTGTVLGGGTISIESTGGGYVVAQAGALIDVSGAADSYDLPVAASRLNGSTVDYVPTPVWSDAGTIAFGAAAGLLSDATLLARGGSAEAEGGTLSVEGMDSGGFDRRPQPTGVLVQQSGSVVPMGATRYGAIESGAPSGIIHFVADSLANSGISNLAIGPAVGPVNTLGIVLPIGFAGNVDVSLGRSFTAYSTGYLALPDGATSLQTGTGYAAGNGHVRISAPYVNISGTKLPVPSSPIPLALAGDGTLDIDADFIDIGGTVDLQRWRDANFNATGDIRFTLPASLAFGVDGKANTGLLFSTGNLTFKAAQLYPATGYRFVIDANASGIADADGHARNTTVTILPGGPSNAPLSAAGALLVDADHIVQNGTIRAPAGSLVLGVTDPVVQAADFGIDPTIFPLVATTSVNLGAGSLTSVSLNGLTVPYGTTVDGVEWRYNGNPAANSSDLVAPPAKDIQVHGSDVALDKGAGIDLSGGGALQAGEWVPGVGGTRDLLAQPANGRAVYAVIPGYKSPVAAHDAAFENASSAPDIGKSVYLSGIPGLPAGMYTLLPAGYAELPGAYRIVQDTTSVDSVLGRNAVHPDGSYSVAGYFADGLTGTRDARNTTFLVQSAKVWQQYSQYRLTDADKFFGDQATKSGIVAPQLLADAGRLVLAAGKQLNIGATLTAEPAKGGRSSQVDIAGQAIQIVGAGENIRDGYLNISADGLTQLNAGSLLIGGTRHHEDDGDRIDGAADSVVLSNDAAHPLAGREIMLVARGASAPGAEGVLLESGSVLQAQGDSNPAGSQSILFGSNAGKDAAGNPTSAVSGDGAMIRVSQNGAANVVRRQVPGTGGVAGTSTGRLTIDGGATVNGGSALTLDATGATRVDANATFSAKAIDANSNKITFVGDGVNGGDNGLVIGPRTLDLFRSADEVTLRSRGAIDFLGNLDISLANALTLNAGALVGDGGDVSIHAARLGFGNALGGVAPAPAAHGGRLDVHADEIDFGPGASALQGFANFSASATKGVVGQGRGGMDFGGADVSLSAPVFIASGGSDTSLTTGGALSLVNSGGAAMASDALGGSLTLKGGSVAVGMNLDATAGTLNISATQGDLVIAPGTRLDVAGTNKVFFDTTTYAPGGTLALAANRGSIDIGAGASLLFGGASKGGDAGSFSALAANSVLLGGTFDGHAAKGYRGGYFTLGSGAVLDLDALARLTAMAGATGLVDITSGAGDLALSAGNTLTAGKVYLYANGGTARIDGTIDATAPAGSRIEVYGRKGVDIEGNLIATSSIAAQRGGDVILGTAGTGDGSLNSAYGYENVQAGDAGYIHVGAKARIDVSGGSSDAFSGGKVSMRAPLLADGNVPITLDGGNANIVGARDVTIEPFVVWSTKDTQQTDKSKYFDGIVDPAGWYGAGADGKPTLVAGKWYDATGKQLDAPADDAQLKKYLSANYFIPDAANAGHQSFYGYVGGNAVNGPGALMGFIQNPGFTFGPRFATIANVHVRPGVELRNPVDGVNGGTIGVLTNWNLGAGVTDSAGKIQLAYRYGAEAPILTIRASGNLDLKASITDGFYQQNNGAVLSDPPAPPPPPLPDNGYADAVAAYQKSEQYLSDNGIWNGSINLKDGAVGDGMTPGGGTADITKDRYYQPLQAPLKDQSVAYYANYKRYVGEVGDADNQTWAYAFWSSNTSGGFLTYKPTALIAPQPDAYTTYADYVAAYETWLESNFYFDPDHFNSTPSPILTPIDSSYTAYSSNYGLYIDGHNTYYNYVANNVGNFFWGTQLFYAPFVPKSDAVVRNVAYDNALASYQTSQAYLDANGIWNGSINLKDGAVGDGMTPGGGRADISKDPYYQPLQAPLLNQSNDYYANYQRYIGEVGDANNQTWAYAFASSNSSGGFLAYKPTTLVAPQPGSYTTYTDYAAAYETWLESNFYFDPDHFNTTPSPILTPIDSNYTAYTANYGQYIDGHSTYYNYVANNVGNFFWGSQLFYAPFVPKSDAAPTNPGGGNTPIPVPASAANNSPSNMPSLGSPASLASATLLGGASTSYRFVAGSDIGAVDPLATSAGGGSVVLDGHFSVKDMLTDPSVVNVKSPFAGKTLLLPTTIRTGTGSIDMVSGGDIQWADEQAPAVVYTAGAPASGTQVGTDVSVLRPSEKAQGIGDTLPDMLVTGFVNPENAGDIGLKARGNIDAIQYVVDADGSVTKGAKGQSVSQYWWQWMQIGNAADGSRSSIDFGNFGQGIMSVGGNVSVDAGGNISELSVSLPTTWYANAARDAITTVGRGNLDVHAGGDILSGSYFVAKGLGRIDADGAVAASPLLSAINIPGFSPSVVSPVSTLFAMQDADMSVNARLGADIGGIYDPSYYNSRGLFGFLLPAGHADMQGYSQDSALSVATTAGNITVGSLRAPGVVFGAGGIAGPVLPATLSLTAFGGDIGILTNGELYPSADGNLTILANGSIGFSRQTVQDSQGIAFGLIDASPDSMPSPLAPTTNYVSRIVTNGGSALNNATGHQAVPLHGDDSDPVRIYALGGDITDGTDAPNGFNYLSLIISPAKQALIYASRDIVNLSLIGQHTHAADITRVAAGRDIYDTAILPHGPFASFIIGGYELVPSLVLGGPGNFLVEAGRDIGPLTSQVDVAKGGSIDAGNTPTGIQSVGNFFNPYLPHEGADVNVAFGVGSGIDTAAFITHYLDTPGGVDGFGSLMPDLVDFMNRRVAGEVVDTGYARDKLDISLSAEQARAMFAQQPEYVQRLFAEKALFKILAAVGGDYNTPSSKYFNQYARGYAAIDTLFPASLGYTANGQGQGGLNGAASTVDTGNLDIRSTSIQTQQGGDITILGPGGQALIGSTSAPPPIALADGTLLDGPNTMGVLTLEQGNINMFTDRSVLLAQSRIFTEQGGNLVMWSSNGDINAGQGAKTTAEIPPPTYLCDVDAWCRIDARGQVSGAGIATLQTIEGAPPGNVFLVAPRGTVDAGDAGIRVAGNLVIAAARVANADNIQVKGDSTGIPLVPAVNIGALNAASAAANAASKVAEDVARKQQSDARDHMPSVISVQVLRDGNNSSSIDRPVQGYDVTSPVQVLGAGKLDSTHAKMLTEEERGRISNN</sequence>
<feature type="region of interest" description="Disordered" evidence="1">
    <location>
        <begin position="1"/>
        <end position="21"/>
    </location>
</feature>
<dbReference type="InterPro" id="IPR021026">
    <property type="entry name" value="Filamn_hemagglutn_DUF3739"/>
</dbReference>
<dbReference type="InterPro" id="IPR011050">
    <property type="entry name" value="Pectin_lyase_fold/virulence"/>
</dbReference>
<dbReference type="InterPro" id="IPR008638">
    <property type="entry name" value="FhaB/CdiA-like_TPS"/>
</dbReference>
<comment type="caution">
    <text evidence="4">The sequence shown here is derived from an EMBL/GenBank/DDBJ whole genome shotgun (WGS) entry which is preliminary data.</text>
</comment>
<dbReference type="Proteomes" id="UP000295645">
    <property type="component" value="Unassembled WGS sequence"/>
</dbReference>
<evidence type="ECO:0000313" key="5">
    <source>
        <dbReference type="Proteomes" id="UP000295645"/>
    </source>
</evidence>
<feature type="signal peptide" evidence="2">
    <location>
        <begin position="1"/>
        <end position="44"/>
    </location>
</feature>
<organism evidence="4 5">
    <name type="scientific">Luteibacter rhizovicinus</name>
    <dbReference type="NCBI Taxonomy" id="242606"/>
    <lineage>
        <taxon>Bacteria</taxon>
        <taxon>Pseudomonadati</taxon>
        <taxon>Pseudomonadota</taxon>
        <taxon>Gammaproteobacteria</taxon>
        <taxon>Lysobacterales</taxon>
        <taxon>Rhodanobacteraceae</taxon>
        <taxon>Luteibacter</taxon>
    </lineage>
</organism>
<evidence type="ECO:0000256" key="2">
    <source>
        <dbReference type="SAM" id="SignalP"/>
    </source>
</evidence>
<reference evidence="4 5" key="1">
    <citation type="submission" date="2019-03" db="EMBL/GenBank/DDBJ databases">
        <title>Above-ground endophytic microbial communities from plants in different locations in the United States.</title>
        <authorList>
            <person name="Frank C."/>
        </authorList>
    </citation>
    <scope>NUCLEOTIDE SEQUENCE [LARGE SCALE GENOMIC DNA]</scope>
    <source>
        <strain evidence="4 5">LP_13_YM</strain>
    </source>
</reference>
<keyword evidence="2" id="KW-0732">Signal</keyword>
<feature type="compositionally biased region" description="Basic residues" evidence="1">
    <location>
        <begin position="1"/>
        <end position="11"/>
    </location>
</feature>
<dbReference type="OrthoDB" id="218680at2"/>
<dbReference type="SUPFAM" id="SSF51126">
    <property type="entry name" value="Pectin lyase-like"/>
    <property type="match status" value="1"/>
</dbReference>
<feature type="region of interest" description="Disordered" evidence="1">
    <location>
        <begin position="3233"/>
        <end position="3259"/>
    </location>
</feature>
<feature type="compositionally biased region" description="Polar residues" evidence="1">
    <location>
        <begin position="58"/>
        <end position="73"/>
    </location>
</feature>
<dbReference type="EMBL" id="SMCS01000009">
    <property type="protein sequence ID" value="TCV91773.1"/>
    <property type="molecule type" value="Genomic_DNA"/>
</dbReference>
<dbReference type="Pfam" id="PF05860">
    <property type="entry name" value="TPS"/>
    <property type="match status" value="1"/>
</dbReference>
<feature type="domain" description="Filamentous haemagglutinin FhaB/tRNA nuclease CdiA-like TPS" evidence="3">
    <location>
        <begin position="147"/>
        <end position="266"/>
    </location>
</feature>
<protein>
    <submittedName>
        <fullName evidence="4">Filamentous hemagglutinin family protein</fullName>
    </submittedName>
</protein>
<evidence type="ECO:0000259" key="3">
    <source>
        <dbReference type="SMART" id="SM00912"/>
    </source>
</evidence>
<dbReference type="NCBIfam" id="TIGR01901">
    <property type="entry name" value="adhes_NPXG"/>
    <property type="match status" value="1"/>
</dbReference>
<gene>
    <name evidence="4" type="ORF">EC912_1093</name>
</gene>
<evidence type="ECO:0000256" key="1">
    <source>
        <dbReference type="SAM" id="MobiDB-lite"/>
    </source>
</evidence>
<accession>A0A4R3YLT3</accession>
<dbReference type="Pfam" id="PF12545">
    <property type="entry name" value="DUF3739"/>
    <property type="match status" value="1"/>
</dbReference>
<feature type="chain" id="PRO_5020795169" evidence="2">
    <location>
        <begin position="45"/>
        <end position="4335"/>
    </location>
</feature>
<proteinExistence type="predicted"/>
<keyword evidence="5" id="KW-1185">Reference proteome</keyword>
<feature type="compositionally biased region" description="Low complexity" evidence="1">
    <location>
        <begin position="3246"/>
        <end position="3259"/>
    </location>
</feature>
<dbReference type="Gene3D" id="2.160.20.10">
    <property type="entry name" value="Single-stranded right-handed beta-helix, Pectin lyase-like"/>
    <property type="match status" value="1"/>
</dbReference>
<dbReference type="RefSeq" id="WP_132146558.1">
    <property type="nucleotide sequence ID" value="NZ_SMCS01000009.1"/>
</dbReference>
<dbReference type="SMART" id="SM00912">
    <property type="entry name" value="Haemagg_act"/>
    <property type="match status" value="1"/>
</dbReference>